<feature type="region of interest" description="Disordered" evidence="8">
    <location>
        <begin position="699"/>
        <end position="738"/>
    </location>
</feature>
<evidence type="ECO:0000256" key="4">
    <source>
        <dbReference type="ARBA" id="ARBA00022692"/>
    </source>
</evidence>
<feature type="region of interest" description="Disordered" evidence="8">
    <location>
        <begin position="554"/>
        <end position="649"/>
    </location>
</feature>
<dbReference type="InterPro" id="IPR008677">
    <property type="entry name" value="MRVI1"/>
</dbReference>
<keyword evidence="10" id="KW-1185">Reference proteome</keyword>
<name>A0AAV1ZF91_9ARAC</name>
<feature type="compositionally biased region" description="Polar residues" evidence="8">
    <location>
        <begin position="560"/>
        <end position="576"/>
    </location>
</feature>
<evidence type="ECO:0000256" key="2">
    <source>
        <dbReference type="ARBA" id="ARBA00004496"/>
    </source>
</evidence>
<proteinExistence type="predicted"/>
<keyword evidence="4" id="KW-0812">Transmembrane</keyword>
<evidence type="ECO:0000313" key="10">
    <source>
        <dbReference type="Proteomes" id="UP001497382"/>
    </source>
</evidence>
<dbReference type="PANTHER" id="PTHR15352:SF1">
    <property type="entry name" value="KASH5-LIKE COILED-COIL DOMAIN-CONTAINING PROTEIN"/>
    <property type="match status" value="1"/>
</dbReference>
<dbReference type="AlphaFoldDB" id="A0AAV1ZF91"/>
<sequence>MGSCVSHCSRQDVVHQQTGRVITDSQKSIEITSGSALLPKSLAGIGPDGKDLSEEDNDSRDKTVLSSVKLLVPESTEVRDQINAEIRALREQLVRSQVLFTYLLKNTSENAKSPDGKKELCTLFEGGTLGDAMFQCKSFDGQVLARLYNRSNRSSSSYTSHRSTPMHCGYTSLSCPTLPIDYPAVTKSTQTEPLSGATFFIDHTDTDRVLSAQSTNSLNKGIFSPPVTPCGTIPETFLITDICEIHREPEDHTYPRHRTNSFLSAVKEGNPKLIDAQLENEDVEMKQIQSELCKVDQKNEMSHALSDHQSSNYTSFASSSVLKSFDMESKGFPDEIKECVFPRKLSILLEEDYEDTSGNFFSVCSSQPFLNKKRKVPQSCTAKTQTDLTMPINPTTLSHKQLFSPTTKPDLPVSETCFTRCGYTVVSQSLQKRIAYSEELPKRLVLRYPPPYTKKHAKHRTYPSSGDYFHDVHSKRKPQIGRWYTACESLPSRSESSQNLTPNSQNYRLQTRHLSLEKQESFSSCDHSLYPDSRMSSATDCSGWITKSDVELNLRPEPPSYQQSLLASHRNQSSKNSKLETAPPESKPLNEKSGYTMSGVGILEKAKSESDAKSIDDRNGSNKEKLKYSQRSMRRGSGAGSPNSQLTIPRYPAFDFSEQEDVHSMFPSPSEPEANRNIKTEDFPGILKLDKTADSDAAQNTLNLKDTNQKKRNSSKSKTLMPEHMENSETESTKGSFECEAPDMPPSCEATSIPVPDIAFPSLPNTFLAKLGVHKDSPLPVEAFDEHDLESKFIALSLAFKTDRATLVKRLELHKRQRDMAEKNVENEFQSMRDHLCALNLKATSSDVRDLISKIQNHLDIAQQAAARVSGRSETYGAVQQEERVSRAFEVLVLHVDHLKRLFDKEHKELEDTRKMLTDTRGFRKDVTSDVISEDQKKYSKTFGLPVGSIKSLRKPIVQISES</sequence>
<evidence type="ECO:0000256" key="5">
    <source>
        <dbReference type="ARBA" id="ARBA00022989"/>
    </source>
</evidence>
<evidence type="ECO:0000256" key="6">
    <source>
        <dbReference type="ARBA" id="ARBA00023054"/>
    </source>
</evidence>
<keyword evidence="3" id="KW-0963">Cytoplasm</keyword>
<comment type="caution">
    <text evidence="9">The sequence shown here is derived from an EMBL/GenBank/DDBJ whole genome shotgun (WGS) entry which is preliminary data.</text>
</comment>
<keyword evidence="7" id="KW-0472">Membrane</keyword>
<keyword evidence="5" id="KW-1133">Transmembrane helix</keyword>
<dbReference type="Proteomes" id="UP001497382">
    <property type="component" value="Unassembled WGS sequence"/>
</dbReference>
<feature type="compositionally biased region" description="Basic and acidic residues" evidence="8">
    <location>
        <begin position="604"/>
        <end position="627"/>
    </location>
</feature>
<reference evidence="9 10" key="1">
    <citation type="submission" date="2024-04" db="EMBL/GenBank/DDBJ databases">
        <authorList>
            <person name="Rising A."/>
            <person name="Reimegard J."/>
            <person name="Sonavane S."/>
            <person name="Akerstrom W."/>
            <person name="Nylinder S."/>
            <person name="Hedman E."/>
            <person name="Kallberg Y."/>
        </authorList>
    </citation>
    <scope>NUCLEOTIDE SEQUENCE [LARGE SCALE GENOMIC DNA]</scope>
</reference>
<evidence type="ECO:0000256" key="8">
    <source>
        <dbReference type="SAM" id="MobiDB-lite"/>
    </source>
</evidence>
<dbReference type="EMBL" id="CAXIEN010000043">
    <property type="protein sequence ID" value="CAL1269779.1"/>
    <property type="molecule type" value="Genomic_DNA"/>
</dbReference>
<dbReference type="GO" id="GO:0005737">
    <property type="term" value="C:cytoplasm"/>
    <property type="evidence" value="ECO:0007669"/>
    <property type="project" value="UniProtKB-SubCell"/>
</dbReference>
<dbReference type="PANTHER" id="PTHR15352">
    <property type="entry name" value="LYMPHOID-RESTRICTED MEMBRANE PROTEIN, JAW1"/>
    <property type="match status" value="1"/>
</dbReference>
<feature type="region of interest" description="Disordered" evidence="8">
    <location>
        <begin position="40"/>
        <end position="59"/>
    </location>
</feature>
<comment type="subcellular location">
    <subcellularLocation>
        <location evidence="2">Cytoplasm</location>
    </subcellularLocation>
    <subcellularLocation>
        <location evidence="1">Membrane</location>
        <topology evidence="1">Single-pass membrane protein</topology>
    </subcellularLocation>
</comment>
<organism evidence="9 10">
    <name type="scientific">Larinioides sclopetarius</name>
    <dbReference type="NCBI Taxonomy" id="280406"/>
    <lineage>
        <taxon>Eukaryota</taxon>
        <taxon>Metazoa</taxon>
        <taxon>Ecdysozoa</taxon>
        <taxon>Arthropoda</taxon>
        <taxon>Chelicerata</taxon>
        <taxon>Arachnida</taxon>
        <taxon>Araneae</taxon>
        <taxon>Araneomorphae</taxon>
        <taxon>Entelegynae</taxon>
        <taxon>Araneoidea</taxon>
        <taxon>Araneidae</taxon>
        <taxon>Larinioides</taxon>
    </lineage>
</organism>
<dbReference type="GO" id="GO:0016020">
    <property type="term" value="C:membrane"/>
    <property type="evidence" value="ECO:0007669"/>
    <property type="project" value="UniProtKB-SubCell"/>
</dbReference>
<protein>
    <submittedName>
        <fullName evidence="9">Uncharacterized protein</fullName>
    </submittedName>
</protein>
<accession>A0AAV1ZF91</accession>
<gene>
    <name evidence="9" type="ORF">LARSCL_LOCUS4927</name>
</gene>
<dbReference type="Pfam" id="PF05781">
    <property type="entry name" value="MRVI1"/>
    <property type="match status" value="1"/>
</dbReference>
<evidence type="ECO:0000256" key="1">
    <source>
        <dbReference type="ARBA" id="ARBA00004167"/>
    </source>
</evidence>
<evidence type="ECO:0000256" key="7">
    <source>
        <dbReference type="ARBA" id="ARBA00023136"/>
    </source>
</evidence>
<evidence type="ECO:0000256" key="3">
    <source>
        <dbReference type="ARBA" id="ARBA00022490"/>
    </source>
</evidence>
<evidence type="ECO:0000313" key="9">
    <source>
        <dbReference type="EMBL" id="CAL1269779.1"/>
    </source>
</evidence>
<keyword evidence="6" id="KW-0175">Coiled coil</keyword>